<dbReference type="InterPro" id="IPR034829">
    <property type="entry name" value="DnaD-like_sf"/>
</dbReference>
<evidence type="ECO:0000313" key="4">
    <source>
        <dbReference type="EMBL" id="UOB19642.1"/>
    </source>
</evidence>
<gene>
    <name evidence="4" type="ORF">MRZ06_06190</name>
</gene>
<dbReference type="RefSeq" id="WP_243365047.1">
    <property type="nucleotide sequence ID" value="NZ_CP094348.1"/>
</dbReference>
<dbReference type="InterPro" id="IPR036388">
    <property type="entry name" value="WH-like_DNA-bd_sf"/>
</dbReference>
<dbReference type="PANTHER" id="PTHR37293:SF6">
    <property type="entry name" value="DNA REPLICATION PROTEIN DNAD"/>
    <property type="match status" value="1"/>
</dbReference>
<reference evidence="4" key="1">
    <citation type="submission" date="2022-03" db="EMBL/GenBank/DDBJ databases">
        <authorList>
            <person name="Vrbovska V."/>
            <person name="Kovarovic V."/>
            <person name="Botka T."/>
            <person name="Pantucek R."/>
        </authorList>
    </citation>
    <scope>NUCLEOTIDE SEQUENCE</scope>
    <source>
        <strain evidence="4">CCM 2609</strain>
    </source>
</reference>
<dbReference type="InterPro" id="IPR053162">
    <property type="entry name" value="DnaD"/>
</dbReference>
<protein>
    <submittedName>
        <fullName evidence="4">DnaD domain protein</fullName>
    </submittedName>
</protein>
<dbReference type="Gene3D" id="1.10.10.630">
    <property type="entry name" value="DnaD domain-like"/>
    <property type="match status" value="1"/>
</dbReference>
<dbReference type="SUPFAM" id="SSF158499">
    <property type="entry name" value="DnaD domain-like"/>
    <property type="match status" value="1"/>
</dbReference>
<evidence type="ECO:0000259" key="2">
    <source>
        <dbReference type="Pfam" id="PF07261"/>
    </source>
</evidence>
<dbReference type="EMBL" id="CP094348">
    <property type="protein sequence ID" value="UOB19642.1"/>
    <property type="molecule type" value="Genomic_DNA"/>
</dbReference>
<feature type="domain" description="DnaB/C C-terminal" evidence="2">
    <location>
        <begin position="122"/>
        <end position="190"/>
    </location>
</feature>
<organism evidence="4 5">
    <name type="scientific">Macrococcus armenti</name>
    <dbReference type="NCBI Taxonomy" id="2875764"/>
    <lineage>
        <taxon>Bacteria</taxon>
        <taxon>Bacillati</taxon>
        <taxon>Bacillota</taxon>
        <taxon>Bacilli</taxon>
        <taxon>Bacillales</taxon>
        <taxon>Staphylococcaceae</taxon>
        <taxon>Macrococcus</taxon>
    </lineage>
</organism>
<evidence type="ECO:0000313" key="5">
    <source>
        <dbReference type="Proteomes" id="UP000830343"/>
    </source>
</evidence>
<reference evidence="4" key="2">
    <citation type="submission" date="2022-04" db="EMBL/GenBank/DDBJ databases">
        <title>Antimicrobial genetic elements in methicillin-resistant Macrococcus armenti.</title>
        <authorList>
            <person name="Keller J.E."/>
            <person name="Schwendener S."/>
            <person name="Pantucek R."/>
            <person name="Perreten V."/>
        </authorList>
    </citation>
    <scope>NUCLEOTIDE SEQUENCE</scope>
    <source>
        <strain evidence="4">CCM 2609</strain>
    </source>
</reference>
<dbReference type="InterPro" id="IPR053843">
    <property type="entry name" value="DnaD_N"/>
</dbReference>
<feature type="domain" description="DnaD N-terminal" evidence="3">
    <location>
        <begin position="10"/>
        <end position="99"/>
    </location>
</feature>
<proteinExistence type="inferred from homology"/>
<sequence length="224" mass="26287">MSLFRKPIIIPSDLFLYYHRINMSETELIVILKIVELSESQQLPSFEVLADHMSINQSEIMLIIQNLISKDILKVTVEKDSHAQFNEIYDLSPLEAKIEAYKSKLMYEKKIKKDDLNFEKVFERFELTFARPMTPLEIETISHWIDKDHHSIELINEALNEAAAHNKLSIKYIDRILLNWKKKNVKTVVDSKTVSQHFKNKSLVKEIPDIPVFDWVNGESPYDK</sequence>
<dbReference type="Proteomes" id="UP000830343">
    <property type="component" value="Chromosome"/>
</dbReference>
<evidence type="ECO:0000259" key="3">
    <source>
        <dbReference type="Pfam" id="PF21984"/>
    </source>
</evidence>
<keyword evidence="5" id="KW-1185">Reference proteome</keyword>
<dbReference type="Pfam" id="PF07261">
    <property type="entry name" value="DnaB_2"/>
    <property type="match status" value="1"/>
</dbReference>
<dbReference type="InterPro" id="IPR006343">
    <property type="entry name" value="DnaB/C_C"/>
</dbReference>
<evidence type="ECO:0000256" key="1">
    <source>
        <dbReference type="ARBA" id="ARBA00093462"/>
    </source>
</evidence>
<comment type="similarity">
    <text evidence="1">Belongs to the DnaB/DnaD family.</text>
</comment>
<dbReference type="NCBIfam" id="TIGR01446">
    <property type="entry name" value="DnaD_dom"/>
    <property type="match status" value="1"/>
</dbReference>
<dbReference type="Pfam" id="PF21984">
    <property type="entry name" value="DnaD_N"/>
    <property type="match status" value="1"/>
</dbReference>
<accession>A0ABY3ZT15</accession>
<dbReference type="PANTHER" id="PTHR37293">
    <property type="entry name" value="PHAGE REPLICATION PROTEIN-RELATED"/>
    <property type="match status" value="1"/>
</dbReference>
<name>A0ABY3ZT15_9STAP</name>
<dbReference type="Gene3D" id="1.10.10.10">
    <property type="entry name" value="Winged helix-like DNA-binding domain superfamily/Winged helix DNA-binding domain"/>
    <property type="match status" value="1"/>
</dbReference>